<dbReference type="InterPro" id="IPR036770">
    <property type="entry name" value="Ankyrin_rpt-contain_sf"/>
</dbReference>
<proteinExistence type="predicted"/>
<dbReference type="SUPFAM" id="SSF81901">
    <property type="entry name" value="HCP-like"/>
    <property type="match status" value="1"/>
</dbReference>
<keyword evidence="2 3" id="KW-0040">ANK repeat</keyword>
<reference evidence="7" key="1">
    <citation type="submission" date="2019-05" db="EMBL/GenBank/DDBJ databases">
        <authorList>
            <person name="Piombo E."/>
        </authorList>
    </citation>
    <scope>NUCLEOTIDE SEQUENCE</scope>
    <source>
        <strain evidence="7">C2S</strain>
    </source>
</reference>
<dbReference type="PROSITE" id="PS50297">
    <property type="entry name" value="ANK_REP_REGION"/>
    <property type="match status" value="1"/>
</dbReference>
<evidence type="ECO:0000256" key="5">
    <source>
        <dbReference type="SAM" id="Phobius"/>
    </source>
</evidence>
<evidence type="ECO:0000256" key="3">
    <source>
        <dbReference type="PROSITE-ProRule" id="PRU00023"/>
    </source>
</evidence>
<dbReference type="InterPro" id="IPR002110">
    <property type="entry name" value="Ankyrin_rpt"/>
</dbReference>
<dbReference type="Gene3D" id="1.25.40.20">
    <property type="entry name" value="Ankyrin repeat-containing domain"/>
    <property type="match status" value="1"/>
</dbReference>
<dbReference type="SUPFAM" id="SSF48403">
    <property type="entry name" value="Ankyrin repeat"/>
    <property type="match status" value="2"/>
</dbReference>
<dbReference type="Pfam" id="PF12796">
    <property type="entry name" value="Ank_2"/>
    <property type="match status" value="1"/>
</dbReference>
<comment type="caution">
    <text evidence="7">The sequence shown here is derived from an EMBL/GenBank/DDBJ whole genome shotgun (WGS) entry which is preliminary data.</text>
</comment>
<evidence type="ECO:0000256" key="2">
    <source>
        <dbReference type="ARBA" id="ARBA00023043"/>
    </source>
</evidence>
<evidence type="ECO:0000259" key="6">
    <source>
        <dbReference type="Pfam" id="PF12770"/>
    </source>
</evidence>
<dbReference type="SMART" id="SM00248">
    <property type="entry name" value="ANK"/>
    <property type="match status" value="5"/>
</dbReference>
<keyword evidence="5" id="KW-0472">Membrane</keyword>
<dbReference type="PANTHER" id="PTHR24198:SF165">
    <property type="entry name" value="ANKYRIN REPEAT-CONTAINING PROTEIN-RELATED"/>
    <property type="match status" value="1"/>
</dbReference>
<dbReference type="PROSITE" id="PS50088">
    <property type="entry name" value="ANK_REPEAT"/>
    <property type="match status" value="1"/>
</dbReference>
<organism evidence="7 8">
    <name type="scientific">Fusarium fujikuroi</name>
    <name type="common">Bakanae and foot rot disease fungus</name>
    <name type="synonym">Gibberella fujikuroi</name>
    <dbReference type="NCBI Taxonomy" id="5127"/>
    <lineage>
        <taxon>Eukaryota</taxon>
        <taxon>Fungi</taxon>
        <taxon>Dikarya</taxon>
        <taxon>Ascomycota</taxon>
        <taxon>Pezizomycotina</taxon>
        <taxon>Sordariomycetes</taxon>
        <taxon>Hypocreomycetidae</taxon>
        <taxon>Hypocreales</taxon>
        <taxon>Nectriaceae</taxon>
        <taxon>Fusarium</taxon>
        <taxon>Fusarium fujikuroi species complex</taxon>
    </lineage>
</organism>
<dbReference type="Pfam" id="PF12770">
    <property type="entry name" value="CHAT"/>
    <property type="match status" value="1"/>
</dbReference>
<keyword evidence="5" id="KW-0812">Transmembrane</keyword>
<evidence type="ECO:0000256" key="1">
    <source>
        <dbReference type="ARBA" id="ARBA00022737"/>
    </source>
</evidence>
<sequence length="2554" mass="287633">MSSSSSSPTISLGKLKNALIGISVLTFSTVVFFALHTSPHLPFRPNDIENPWIPSDPPSWPPQPANNSRYTDRLVNYKPEHPNFSEVQPIDTKRLAVLLPTFYIEDGHFPQVFRYFQSVKCLCVDHDKVDWHIIVSNSAEVEGLTQLLSTLEDCNETFSRWKTPKDNVPGNNPTFNIVNLYDILPARLRANLTREDTSGLLKKYDKYAYQSIKKMSAADHFDYDLAMWLDSEAIFVSPGGIRDIFEGHLRNPIVWRSRMSFQDREKFLMSKAAATLGRSINSFGDQLWLLESLQWIIEKPIWNDMVSSVEMAHGGNFWDIWIENAYPFELLVYYLHIIARKMETANSIFSNYRILETERELIRFGLAESISAMEGRRGTGFMERLPHLITKPHSVLAPNLIAFCQSYSLRALRMDNMDNFEESALDSFLIDGDIKMLYSKKADLGRLHYKRDLKPFPCLSETCGESRPSFSSRKQWLQHMRTKHSTAWPQSLNGEILWVCRDHVEDGKSIPYSFSSKRDLDQHMLLIHFSKKRLSDDEFTKYLEQQTPLIGTTSRPSCPLCLFVVGAKEYSSSGYGEGMLDLSTMVQENNKLQKSVDSRVSYVDDVKPASDAGCGDNLGDDPSTHFALELHIAAHLQYLLVMSLRLVATLDYDTGDEFSTGLHGSSDAATRSISSRKDGPERDAWPDEKSALLYISDSERLQLEQKRLSEEAAESVHSSYEDFQWNGLNLLVDNPTGEDLILRHFSSRQNDVSQLELYRKSVRSLRQELVESHGEHVEHAYQWREVGVLQGRIFDQSGDSDDLDQAVEALKTAAESIPDEHPVKGQNLADLSTRLIDQCKIESHRVDLDYIMEITKKVVPTNPHQQHDHYLNLIYIHRYRYSKTGTEQDLNTAVKIALEAQFWDPERKQAEYHRQLGELLALDYWRTGVENTIFKAISELRLALDCATEEDIKYSEYLAALSAGLDKKFAMSGSQEDLKEALQLTRRSIALGDEHGTDYLRRLDSLGVMLGEVYEKTGNTIALEESIQVARNVVASTSEHDTDAAERMTHLAARLEDEFQRAGDLEPLDEAIDLSATAKDLTPIEHPSYHVYCHSLVARTFELFNRTGSMQDVRDAFEYSSEAVKLLPDTDVNMAMYLCLLADLTLEMSSDLGNNEGDGYYYEGEEALRLYEQALSHGYPALQSRLQAGQKLFEADAKFPERNGAFEATKMTIGCLTHLPFADLEHLDKQRVLQTTRWIASEGVAAVLRHAPFEILSLLEDSRCLDANSRAYCLDDFERLRQAHPSKLDEFLALRKDLRKPMFVPPTGFIGNSPWRAQSRRRYQASIDCQRILTEIRNEPGFSNWLGPEDESRMLEAGAQGPVVVLTTGHSGSAAIIIRQDTIEVLRLPDLDYDEVVEKSDSSGRFTVATLLWLWETIAKPVLVYLGLSATPTDSRPRLWLIPTGRLSYYPIHAAGDYKSRSTDPVSVLDYVVCSYIPSIKALNMARKRRIAIPENPKALLVSGKGSSAVAGHQSISKEISAIKNICQSRGFEVFQPNHKEDILQALTSCTLFHFAGLFAGSREDPFESQLLLSSGVTTVKDIVDTTPRLHPPYLAYLSSCSTAKTYQDVFTDECLHAAGALHMAGFRHTIGTLGQVHDDLCSEISDFFYGAWAEKEFSDDTVALCLHESTRKCRDWWIASRDGPITAEGTNHRGITPIEDDDYTTDSCIIMTSGQEQVMEEAIPDLSLERTIVQLTLMSRPEGVFRWADLQIRALTGQIQDRDIRRALSRLPQGLEVTYERLLKKIDNGDKFEEASAIFRWLAFSTTQLNLTAMSELAAFETNDPECLPGSDEFPILFSTRNRFDDPTDLQNLLSDLVIIPDGDNPYRAFPSFAHSTVLKYLMSPRVSPAKFHLDRPDATWFILKGSWAYMVRYDSSPQRSKFKPYPLLGYGCYQVWECALELVQGSIALSRRIAKHLTSASAEELSSNGTASKFSIWWFCHRMELPGEFLAMTLLELLDSTKLQHRMPSIGGYIYLITSIKNGRLLINAAGAGESRIVELLLDMKPIEEHLWYLDSTLRTPSIKLTNVFKPYKNIIAGGENMTVLTELLEAGANVNGVGSSGNAAIHLAATHGHLDIVTFLTEQKGVHIDSPNGKGETPLLLASMHSRTAVVALLLGLSGSDSHRADEGGRTPLSWAATRSNKVLFDLLHQDQNVDVNKDDCHGRTPLIWAAIAGQQDLIKSLLSDPRIEPDARDHSVRTAVSWAAFGGYYHPVQTLWLDNRVTKYPCDYEGRDLLSYACDQGHESLARDLLLAADLDINRPDYYQRTPLIWARLQRYSQIERLLLDDPRVLELDPESTPALSTAGIQLPDEYIWDRPMTPLACTKVTGKGDASASFPSNGMSISRKSTVDGVGSEIWTLEFSPDGREAQGLTSRGAVLLRSFRHVNGAVFSHCAWMPDNRSFLASCLDLHYGFMKGAIDVGLLGNETSCAVLSIFPQWQTSCRYRQQSRTPYIYHGRSKSTAQNTASKPRQFPRSQQGFKERSGAAGKRGNSLGQLSVWSLSRPFVWREPR</sequence>
<protein>
    <recommendedName>
        <fullName evidence="6">CHAT domain-containing protein</fullName>
    </recommendedName>
</protein>
<feature type="region of interest" description="Disordered" evidence="4">
    <location>
        <begin position="661"/>
        <end position="685"/>
    </location>
</feature>
<keyword evidence="1" id="KW-0677">Repeat</keyword>
<feature type="region of interest" description="Disordered" evidence="4">
    <location>
        <begin position="2498"/>
        <end position="2535"/>
    </location>
</feature>
<feature type="transmembrane region" description="Helical" evidence="5">
    <location>
        <begin position="18"/>
        <end position="36"/>
    </location>
</feature>
<dbReference type="Proteomes" id="UP000760494">
    <property type="component" value="Unassembled WGS sequence"/>
</dbReference>
<feature type="compositionally biased region" description="Basic and acidic residues" evidence="4">
    <location>
        <begin position="675"/>
        <end position="685"/>
    </location>
</feature>
<feature type="compositionally biased region" description="Polar residues" evidence="4">
    <location>
        <begin position="2502"/>
        <end position="2521"/>
    </location>
</feature>
<feature type="repeat" description="ANK" evidence="3">
    <location>
        <begin position="2103"/>
        <end position="2136"/>
    </location>
</feature>
<gene>
    <name evidence="7" type="ORF">C2S_539</name>
</gene>
<dbReference type="EMBL" id="CABFJX010000112">
    <property type="protein sequence ID" value="VTT63571.1"/>
    <property type="molecule type" value="Genomic_DNA"/>
</dbReference>
<accession>A0A9Q9RGR8</accession>
<evidence type="ECO:0000313" key="8">
    <source>
        <dbReference type="Proteomes" id="UP000760494"/>
    </source>
</evidence>
<evidence type="ECO:0000313" key="7">
    <source>
        <dbReference type="EMBL" id="VTT63571.1"/>
    </source>
</evidence>
<dbReference type="Gene3D" id="1.25.40.10">
    <property type="entry name" value="Tetratricopeptide repeat domain"/>
    <property type="match status" value="1"/>
</dbReference>
<name>A0A9Q9RGR8_FUSFU</name>
<evidence type="ECO:0000256" key="4">
    <source>
        <dbReference type="SAM" id="MobiDB-lite"/>
    </source>
</evidence>
<feature type="domain" description="CHAT" evidence="6">
    <location>
        <begin position="1410"/>
        <end position="1674"/>
    </location>
</feature>
<dbReference type="Pfam" id="PF00023">
    <property type="entry name" value="Ank"/>
    <property type="match status" value="1"/>
</dbReference>
<dbReference type="InterPro" id="IPR024983">
    <property type="entry name" value="CHAT_dom"/>
</dbReference>
<dbReference type="PANTHER" id="PTHR24198">
    <property type="entry name" value="ANKYRIN REPEAT AND PROTEIN KINASE DOMAIN-CONTAINING PROTEIN"/>
    <property type="match status" value="1"/>
</dbReference>
<dbReference type="InterPro" id="IPR011990">
    <property type="entry name" value="TPR-like_helical_dom_sf"/>
</dbReference>
<keyword evidence="5" id="KW-1133">Transmembrane helix</keyword>